<dbReference type="GeneID" id="43602390"/>
<feature type="transmembrane region" description="Helical" evidence="7">
    <location>
        <begin position="262"/>
        <end position="282"/>
    </location>
</feature>
<dbReference type="AlphaFoldDB" id="A0A370TBA2"/>
<dbReference type="PANTHER" id="PTHR33048:SF158">
    <property type="entry name" value="MEMBRANE PROTEIN PTH11-LIKE, PUTATIVE-RELATED"/>
    <property type="match status" value="1"/>
</dbReference>
<keyword evidence="4 7" id="KW-0472">Membrane</keyword>
<feature type="transmembrane region" description="Helical" evidence="7">
    <location>
        <begin position="144"/>
        <end position="166"/>
    </location>
</feature>
<feature type="region of interest" description="Disordered" evidence="6">
    <location>
        <begin position="346"/>
        <end position="369"/>
    </location>
</feature>
<gene>
    <name evidence="9" type="ORF">BP5553_09541</name>
</gene>
<proteinExistence type="inferred from homology"/>
<dbReference type="PANTHER" id="PTHR33048">
    <property type="entry name" value="PTH11-LIKE INTEGRAL MEMBRANE PROTEIN (AFU_ORTHOLOGUE AFUA_5G11245)"/>
    <property type="match status" value="1"/>
</dbReference>
<feature type="transmembrane region" description="Helical" evidence="7">
    <location>
        <begin position="106"/>
        <end position="132"/>
    </location>
</feature>
<feature type="compositionally biased region" description="Polar residues" evidence="6">
    <location>
        <begin position="313"/>
        <end position="333"/>
    </location>
</feature>
<evidence type="ECO:0000256" key="6">
    <source>
        <dbReference type="SAM" id="MobiDB-lite"/>
    </source>
</evidence>
<dbReference type="Proteomes" id="UP000254866">
    <property type="component" value="Unassembled WGS sequence"/>
</dbReference>
<evidence type="ECO:0000256" key="3">
    <source>
        <dbReference type="ARBA" id="ARBA00022989"/>
    </source>
</evidence>
<feature type="transmembrane region" description="Helical" evidence="7">
    <location>
        <begin position="66"/>
        <end position="86"/>
    </location>
</feature>
<dbReference type="InterPro" id="IPR052337">
    <property type="entry name" value="SAT4-like"/>
</dbReference>
<dbReference type="InterPro" id="IPR049326">
    <property type="entry name" value="Rhodopsin_dom_fungi"/>
</dbReference>
<keyword evidence="2 7" id="KW-0812">Transmembrane</keyword>
<evidence type="ECO:0000256" key="7">
    <source>
        <dbReference type="SAM" id="Phobius"/>
    </source>
</evidence>
<dbReference type="Pfam" id="PF20684">
    <property type="entry name" value="Fung_rhodopsin"/>
    <property type="match status" value="1"/>
</dbReference>
<keyword evidence="3 7" id="KW-1133">Transmembrane helix</keyword>
<accession>A0A370TBA2</accession>
<reference evidence="9 10" key="1">
    <citation type="journal article" date="2018" name="IMA Fungus">
        <title>IMA Genome-F 9: Draft genome sequence of Annulohypoxylon stygium, Aspergillus mulundensis, Berkeleyomyces basicola (syn. Thielaviopsis basicola), Ceratocystis smalleyi, two Cercospora beticola strains, Coleophoma cylindrospora, Fusarium fracticaudum, Phialophora cf. hyalina, and Morchella septimelata.</title>
        <authorList>
            <person name="Wingfield B.D."/>
            <person name="Bills G.F."/>
            <person name="Dong Y."/>
            <person name="Huang W."/>
            <person name="Nel W.J."/>
            <person name="Swalarsk-Parry B.S."/>
            <person name="Vaghefi N."/>
            <person name="Wilken P.M."/>
            <person name="An Z."/>
            <person name="de Beer Z.W."/>
            <person name="De Vos L."/>
            <person name="Chen L."/>
            <person name="Duong T.A."/>
            <person name="Gao Y."/>
            <person name="Hammerbacher A."/>
            <person name="Kikkert J.R."/>
            <person name="Li Y."/>
            <person name="Li H."/>
            <person name="Li K."/>
            <person name="Li Q."/>
            <person name="Liu X."/>
            <person name="Ma X."/>
            <person name="Naidoo K."/>
            <person name="Pethybridge S.J."/>
            <person name="Sun J."/>
            <person name="Steenkamp E.T."/>
            <person name="van der Nest M.A."/>
            <person name="van Wyk S."/>
            <person name="Wingfield M.J."/>
            <person name="Xiong C."/>
            <person name="Yue Q."/>
            <person name="Zhang X."/>
        </authorList>
    </citation>
    <scope>NUCLEOTIDE SEQUENCE [LARGE SCALE GENOMIC DNA]</scope>
    <source>
        <strain evidence="9 10">BP 5553</strain>
    </source>
</reference>
<protein>
    <recommendedName>
        <fullName evidence="8">Rhodopsin domain-containing protein</fullName>
    </recommendedName>
</protein>
<evidence type="ECO:0000256" key="4">
    <source>
        <dbReference type="ARBA" id="ARBA00023136"/>
    </source>
</evidence>
<dbReference type="EMBL" id="NPIC01000012">
    <property type="protein sequence ID" value="RDL31332.1"/>
    <property type="molecule type" value="Genomic_DNA"/>
</dbReference>
<evidence type="ECO:0000256" key="5">
    <source>
        <dbReference type="ARBA" id="ARBA00038359"/>
    </source>
</evidence>
<comment type="subcellular location">
    <subcellularLocation>
        <location evidence="1">Membrane</location>
        <topology evidence="1">Multi-pass membrane protein</topology>
    </subcellularLocation>
</comment>
<feature type="region of interest" description="Disordered" evidence="6">
    <location>
        <begin position="313"/>
        <end position="334"/>
    </location>
</feature>
<comment type="similarity">
    <text evidence="5">Belongs to the SAT4 family.</text>
</comment>
<organism evidence="9 10">
    <name type="scientific">Venustampulla echinocandica</name>
    <dbReference type="NCBI Taxonomy" id="2656787"/>
    <lineage>
        <taxon>Eukaryota</taxon>
        <taxon>Fungi</taxon>
        <taxon>Dikarya</taxon>
        <taxon>Ascomycota</taxon>
        <taxon>Pezizomycotina</taxon>
        <taxon>Leotiomycetes</taxon>
        <taxon>Helotiales</taxon>
        <taxon>Pleuroascaceae</taxon>
        <taxon>Venustampulla</taxon>
    </lineage>
</organism>
<evidence type="ECO:0000313" key="9">
    <source>
        <dbReference type="EMBL" id="RDL31332.1"/>
    </source>
</evidence>
<feature type="transmembrane region" description="Helical" evidence="7">
    <location>
        <begin position="225"/>
        <end position="250"/>
    </location>
</feature>
<feature type="transmembrane region" description="Helical" evidence="7">
    <location>
        <begin position="34"/>
        <end position="54"/>
    </location>
</feature>
<dbReference type="STRING" id="2656787.A0A370TBA2"/>
<comment type="caution">
    <text evidence="9">The sequence shown here is derived from an EMBL/GenBank/DDBJ whole genome shotgun (WGS) entry which is preliminary data.</text>
</comment>
<name>A0A370TBA2_9HELO</name>
<feature type="transmembrane region" description="Helical" evidence="7">
    <location>
        <begin position="189"/>
        <end position="213"/>
    </location>
</feature>
<evidence type="ECO:0000256" key="2">
    <source>
        <dbReference type="ARBA" id="ARBA00022692"/>
    </source>
</evidence>
<feature type="compositionally biased region" description="Polar residues" evidence="6">
    <location>
        <begin position="355"/>
        <end position="369"/>
    </location>
</feature>
<evidence type="ECO:0000259" key="8">
    <source>
        <dbReference type="Pfam" id="PF20684"/>
    </source>
</evidence>
<dbReference type="GO" id="GO:0016020">
    <property type="term" value="C:membrane"/>
    <property type="evidence" value="ECO:0007669"/>
    <property type="project" value="UniProtKB-SubCell"/>
</dbReference>
<evidence type="ECO:0000313" key="10">
    <source>
        <dbReference type="Proteomes" id="UP000254866"/>
    </source>
</evidence>
<sequence length="369" mass="40894">MENSTQPKIIGSLPPPPGVVPNFIDPPDQTTSLVIVHAICLFLVTCCVAMRLYTRQFITGKYGWDDYFCLQAFALTIAFSTCQITADARGFSRHLWDIPRMELARAMKPFIVGVFVYNLLLGSIKLSCLFFYTNIFSRGSKTLLAVKFGIVFVAGAYLGIFFSAVFECHPLQRMWDHRIPGHCFDAKPFAYAGSVINVITDLFVLTVPIPAIMKLPLGLAHKLRVIGVFSLGLFACIVSFVRIAMLVYNYRSKDFTWNSSRVGTWSILEADVGLICSCLFVLPACLKHHGISVGVTSIISHLLPSSFTREAGTASPSSSVQPAQNSWWSNNGNRSDDLHLCESTEYKPEYHPGTRPSTRPSLSQSSRLS</sequence>
<keyword evidence="10" id="KW-1185">Reference proteome</keyword>
<dbReference type="OrthoDB" id="2496787at2759"/>
<dbReference type="RefSeq" id="XP_031865463.1">
    <property type="nucleotide sequence ID" value="XM_032018164.1"/>
</dbReference>
<evidence type="ECO:0000256" key="1">
    <source>
        <dbReference type="ARBA" id="ARBA00004141"/>
    </source>
</evidence>
<feature type="domain" description="Rhodopsin" evidence="8">
    <location>
        <begin position="50"/>
        <end position="286"/>
    </location>
</feature>